<accession>A0A1Y3B932</accession>
<keyword evidence="2" id="KW-1185">Reference proteome</keyword>
<reference evidence="1 2" key="1">
    <citation type="submission" date="2017-03" db="EMBL/GenBank/DDBJ databases">
        <title>Genome Survey of Euroglyphus maynei.</title>
        <authorList>
            <person name="Arlian L.G."/>
            <person name="Morgan M.S."/>
            <person name="Rider S.D."/>
        </authorList>
    </citation>
    <scope>NUCLEOTIDE SEQUENCE [LARGE SCALE GENOMIC DNA]</scope>
    <source>
        <strain evidence="1">Arlian Lab</strain>
        <tissue evidence="1">Whole body</tissue>
    </source>
</reference>
<comment type="caution">
    <text evidence="1">The sequence shown here is derived from an EMBL/GenBank/DDBJ whole genome shotgun (WGS) entry which is preliminary data.</text>
</comment>
<dbReference type="Proteomes" id="UP000194236">
    <property type="component" value="Unassembled WGS sequence"/>
</dbReference>
<evidence type="ECO:0000313" key="1">
    <source>
        <dbReference type="EMBL" id="OTF76116.1"/>
    </source>
</evidence>
<proteinExistence type="predicted"/>
<gene>
    <name evidence="1" type="ORF">BLA29_011587</name>
</gene>
<evidence type="ECO:0000313" key="2">
    <source>
        <dbReference type="Proteomes" id="UP000194236"/>
    </source>
</evidence>
<feature type="non-terminal residue" evidence="1">
    <location>
        <position position="55"/>
    </location>
</feature>
<dbReference type="EMBL" id="MUJZ01039008">
    <property type="protein sequence ID" value="OTF76116.1"/>
    <property type="molecule type" value="Genomic_DNA"/>
</dbReference>
<dbReference type="AlphaFoldDB" id="A0A1Y3B932"/>
<name>A0A1Y3B932_EURMA</name>
<organism evidence="1 2">
    <name type="scientific">Euroglyphus maynei</name>
    <name type="common">Mayne's house dust mite</name>
    <dbReference type="NCBI Taxonomy" id="6958"/>
    <lineage>
        <taxon>Eukaryota</taxon>
        <taxon>Metazoa</taxon>
        <taxon>Ecdysozoa</taxon>
        <taxon>Arthropoda</taxon>
        <taxon>Chelicerata</taxon>
        <taxon>Arachnida</taxon>
        <taxon>Acari</taxon>
        <taxon>Acariformes</taxon>
        <taxon>Sarcoptiformes</taxon>
        <taxon>Astigmata</taxon>
        <taxon>Psoroptidia</taxon>
        <taxon>Analgoidea</taxon>
        <taxon>Pyroglyphidae</taxon>
        <taxon>Pyroglyphinae</taxon>
        <taxon>Euroglyphus</taxon>
    </lineage>
</organism>
<protein>
    <submittedName>
        <fullName evidence="1">Uncharacterized protein</fullName>
    </submittedName>
</protein>
<sequence length="55" mass="6051">MVNKIKGVGIKAKVAGVRIMEIPVMETIMVVVVADRFETPITAIEVKDHMEVNIS</sequence>